<evidence type="ECO:0000313" key="8">
    <source>
        <dbReference type="Proteomes" id="UP001176961"/>
    </source>
</evidence>
<dbReference type="SUPFAM" id="SSF81296">
    <property type="entry name" value="E set domains"/>
    <property type="match status" value="1"/>
</dbReference>
<keyword evidence="5" id="KW-1133">Transmembrane helix</keyword>
<dbReference type="Gene3D" id="2.60.40.10">
    <property type="entry name" value="Immunoglobulins"/>
    <property type="match status" value="1"/>
</dbReference>
<feature type="region of interest" description="Disordered" evidence="4">
    <location>
        <begin position="509"/>
        <end position="537"/>
    </location>
</feature>
<evidence type="ECO:0000256" key="3">
    <source>
        <dbReference type="ARBA" id="ARBA00040010"/>
    </source>
</evidence>
<dbReference type="AlphaFoldDB" id="A0AA36GUX9"/>
<accession>A0AA36GUX9</accession>
<feature type="compositionally biased region" description="Polar residues" evidence="4">
    <location>
        <begin position="168"/>
        <end position="188"/>
    </location>
</feature>
<organism evidence="7 8">
    <name type="scientific">Cylicocyclus nassatus</name>
    <name type="common">Nematode worm</name>
    <dbReference type="NCBI Taxonomy" id="53992"/>
    <lineage>
        <taxon>Eukaryota</taxon>
        <taxon>Metazoa</taxon>
        <taxon>Ecdysozoa</taxon>
        <taxon>Nematoda</taxon>
        <taxon>Chromadorea</taxon>
        <taxon>Rhabditida</taxon>
        <taxon>Rhabditina</taxon>
        <taxon>Rhabditomorpha</taxon>
        <taxon>Strongyloidea</taxon>
        <taxon>Strongylidae</taxon>
        <taxon>Cylicocyclus</taxon>
    </lineage>
</organism>
<feature type="compositionally biased region" description="Polar residues" evidence="4">
    <location>
        <begin position="219"/>
        <end position="228"/>
    </location>
</feature>
<dbReference type="InterPro" id="IPR013783">
    <property type="entry name" value="Ig-like_fold"/>
</dbReference>
<name>A0AA36GUX9_CYLNA</name>
<dbReference type="GO" id="GO:0031588">
    <property type="term" value="C:nucleotide-activated protein kinase complex"/>
    <property type="evidence" value="ECO:0007669"/>
    <property type="project" value="TreeGrafter"/>
</dbReference>
<comment type="caution">
    <text evidence="7">The sequence shown here is derived from an EMBL/GenBank/DDBJ whole genome shotgun (WGS) entry which is preliminary data.</text>
</comment>
<comment type="function">
    <text evidence="2">Non-catalytic subunit of AMP-activated protein kinase (AMPK), an energy sensor protein kinase that plays a key role in regulating cellular energy metabolism. In response to reduction of intracellular ATP levels, AMPK activates energy-producing pathways and inhibits energy-consuming processes: inhibits protein, carbohydrate and lipid biosynthesis, as well as cell growth and proliferation. AMPK acts via direct phosphorylation of metabolic enzymes, and by longer-term effects via phosphorylation of transcription regulators. Also acts as a regulator of cellular polarity by remodeling the actin cytoskeleton; probably by indirectly activating myosin. Beta non-catalytic subunit acts as a scaffold on which the AMPK complex assembles, via its C-terminus that bridges alpha (PRKAA1 or PRKAA2) and gamma subunits (PRKAG1, PRKAG2 or PRKAG3).</text>
</comment>
<comment type="similarity">
    <text evidence="1">Belongs to the 5'-AMP-activated protein kinase beta subunit family.</text>
</comment>
<dbReference type="InterPro" id="IPR032640">
    <property type="entry name" value="AMPK1_CBM"/>
</dbReference>
<dbReference type="GO" id="GO:0019901">
    <property type="term" value="F:protein kinase binding"/>
    <property type="evidence" value="ECO:0007669"/>
    <property type="project" value="TreeGrafter"/>
</dbReference>
<dbReference type="GO" id="GO:0005737">
    <property type="term" value="C:cytoplasm"/>
    <property type="evidence" value="ECO:0007669"/>
    <property type="project" value="TreeGrafter"/>
</dbReference>
<evidence type="ECO:0000256" key="4">
    <source>
        <dbReference type="SAM" id="MobiDB-lite"/>
    </source>
</evidence>
<proteinExistence type="inferred from homology"/>
<keyword evidence="5" id="KW-0812">Transmembrane</keyword>
<feature type="domain" description="AMP-activated protein kinase glycogen-binding" evidence="6">
    <location>
        <begin position="587"/>
        <end position="636"/>
    </location>
</feature>
<protein>
    <recommendedName>
        <fullName evidence="3">5'-AMP-activated protein kinase subunit beta-1</fullName>
    </recommendedName>
</protein>
<evidence type="ECO:0000259" key="6">
    <source>
        <dbReference type="Pfam" id="PF16561"/>
    </source>
</evidence>
<evidence type="ECO:0000256" key="5">
    <source>
        <dbReference type="SAM" id="Phobius"/>
    </source>
</evidence>
<dbReference type="InterPro" id="IPR050827">
    <property type="entry name" value="CRP1_MDG1_kinase"/>
</dbReference>
<dbReference type="Proteomes" id="UP001176961">
    <property type="component" value="Unassembled WGS sequence"/>
</dbReference>
<dbReference type="GO" id="GO:0007165">
    <property type="term" value="P:signal transduction"/>
    <property type="evidence" value="ECO:0007669"/>
    <property type="project" value="TreeGrafter"/>
</dbReference>
<feature type="compositionally biased region" description="Basic and acidic residues" evidence="4">
    <location>
        <begin position="204"/>
        <end position="218"/>
    </location>
</feature>
<dbReference type="InterPro" id="IPR014756">
    <property type="entry name" value="Ig_E-set"/>
</dbReference>
<keyword evidence="8" id="KW-1185">Reference proteome</keyword>
<evidence type="ECO:0000256" key="1">
    <source>
        <dbReference type="ARBA" id="ARBA00010926"/>
    </source>
</evidence>
<dbReference type="PANTHER" id="PTHR10343:SF84">
    <property type="entry name" value="5'-AMP-ACTIVATED PROTEIN KINASE SUBUNIT BETA-1"/>
    <property type="match status" value="1"/>
</dbReference>
<reference evidence="7" key="1">
    <citation type="submission" date="2023-07" db="EMBL/GenBank/DDBJ databases">
        <authorList>
            <consortium name="CYATHOMIX"/>
        </authorList>
    </citation>
    <scope>NUCLEOTIDE SEQUENCE</scope>
    <source>
        <strain evidence="7">N/A</strain>
    </source>
</reference>
<feature type="region of interest" description="Disordered" evidence="4">
    <location>
        <begin position="143"/>
        <end position="237"/>
    </location>
</feature>
<dbReference type="EMBL" id="CATQJL010000223">
    <property type="protein sequence ID" value="CAJ0598601.1"/>
    <property type="molecule type" value="Genomic_DNA"/>
</dbReference>
<evidence type="ECO:0000256" key="2">
    <source>
        <dbReference type="ARBA" id="ARBA00025180"/>
    </source>
</evidence>
<gene>
    <name evidence="7" type="ORF">CYNAS_LOCUS10584</name>
</gene>
<keyword evidence="5" id="KW-0472">Membrane</keyword>
<dbReference type="GO" id="GO:0005634">
    <property type="term" value="C:nucleus"/>
    <property type="evidence" value="ECO:0007669"/>
    <property type="project" value="TreeGrafter"/>
</dbReference>
<dbReference type="CDD" id="cd02859">
    <property type="entry name" value="E_set_AMPKbeta_like_N"/>
    <property type="match status" value="1"/>
</dbReference>
<dbReference type="Pfam" id="PF16561">
    <property type="entry name" value="AMPK1_CBM"/>
    <property type="match status" value="1"/>
</dbReference>
<dbReference type="PANTHER" id="PTHR10343">
    <property type="entry name" value="5'-AMP-ACTIVATED PROTEIN KINASE , BETA SUBUNIT"/>
    <property type="match status" value="1"/>
</dbReference>
<feature type="transmembrane region" description="Helical" evidence="5">
    <location>
        <begin position="101"/>
        <end position="122"/>
    </location>
</feature>
<evidence type="ECO:0000313" key="7">
    <source>
        <dbReference type="EMBL" id="CAJ0598601.1"/>
    </source>
</evidence>
<sequence>MNSATAAAIWYDSFNFLMSSSGQQEVLTASQGPNATTEGDSFLDRAYEYGGNVLNWIKYILKWSLVCEESRQREQTQMEKIIGTESDPTAPSDLQPVTETVMFDSATIMATLIITFCVFYFIDFFVQIFAGISGADISPSLASIPPVIPTRPRRRKKGSSLSRESRETTVSTQSTLSRPDTTQSSESGSAAVPMKEILTKSFKSSKEPISAKREKSSKENTPSKSGKVTSDRKLAGRSPLKHIREIGIESTLREEKDCDQRYGFDGDQVPCNCGRLSRVFTTKDEETQTDCDVVTAENYSNTDGASSIHTHYCTHNLKGYKRRTRDYVYDEDHGLPYADDLSGEEFGIYQYDKFKVRLGYEAQLEELRTEFSIDDASEQEKAVDEWECREPETVYAAPPPNPRHSLEVSMSEDELDSLYKTAENIFRKVAAHSHERGHNDNANGEGSKEEENCAVDIAESAKNIIDGVELIANPPTRILSSTDCRELGDGGAFADEIVEHALNNEATGDESFHIDDFDANENNAEPDWEEPRDLDLSGSQDYRERSEAFLRNENTRLHECDSKTARSLSVFDVRQSMKLRRFHHVLFSYPDKHAEKVLLTGSFFGWKLSMPMQREGDIFRLSITLPAGEHKYRFQVFRRK</sequence>